<organism evidence="3">
    <name type="scientific">Arion vulgaris</name>
    <dbReference type="NCBI Taxonomy" id="1028688"/>
    <lineage>
        <taxon>Eukaryota</taxon>
        <taxon>Metazoa</taxon>
        <taxon>Spiralia</taxon>
        <taxon>Lophotrochozoa</taxon>
        <taxon>Mollusca</taxon>
        <taxon>Gastropoda</taxon>
        <taxon>Heterobranchia</taxon>
        <taxon>Euthyneura</taxon>
        <taxon>Panpulmonata</taxon>
        <taxon>Eupulmonata</taxon>
        <taxon>Stylommatophora</taxon>
        <taxon>Helicina</taxon>
        <taxon>Arionoidea</taxon>
        <taxon>Arionidae</taxon>
        <taxon>Arion</taxon>
    </lineage>
</organism>
<gene>
    <name evidence="3" type="primary">ORF38604</name>
</gene>
<dbReference type="GO" id="GO:0003774">
    <property type="term" value="F:cytoskeletal motor activity"/>
    <property type="evidence" value="ECO:0007669"/>
    <property type="project" value="InterPro"/>
</dbReference>
<reference evidence="3" key="1">
    <citation type="submission" date="2014-12" db="EMBL/GenBank/DDBJ databases">
        <title>Insight into the proteome of Arion vulgaris.</title>
        <authorList>
            <person name="Aradska J."/>
            <person name="Bulat T."/>
            <person name="Smidak R."/>
            <person name="Sarate P."/>
            <person name="Gangsoo J."/>
            <person name="Sialana F."/>
            <person name="Bilban M."/>
            <person name="Lubec G."/>
        </authorList>
    </citation>
    <scope>NUCLEOTIDE SEQUENCE</scope>
    <source>
        <tissue evidence="3">Skin</tissue>
    </source>
</reference>
<keyword evidence="1" id="KW-0009">Actin-binding</keyword>
<dbReference type="GO" id="GO:0003779">
    <property type="term" value="F:actin binding"/>
    <property type="evidence" value="ECO:0007669"/>
    <property type="project" value="UniProtKB-KW"/>
</dbReference>
<dbReference type="InterPro" id="IPR001609">
    <property type="entry name" value="Myosin_head_motor_dom-like"/>
</dbReference>
<name>A0A0B6YVB8_9EUPU</name>
<dbReference type="EMBL" id="HACG01013303">
    <property type="protein sequence ID" value="CEK60168.1"/>
    <property type="molecule type" value="Transcribed_RNA"/>
</dbReference>
<dbReference type="PROSITE" id="PS51456">
    <property type="entry name" value="MYOSIN_MOTOR"/>
    <property type="match status" value="1"/>
</dbReference>
<dbReference type="InterPro" id="IPR027417">
    <property type="entry name" value="P-loop_NTPase"/>
</dbReference>
<protein>
    <recommendedName>
        <fullName evidence="2">Myosin motor domain-containing protein</fullName>
    </recommendedName>
</protein>
<keyword evidence="1" id="KW-0505">Motor protein</keyword>
<dbReference type="GO" id="GO:0005524">
    <property type="term" value="F:ATP binding"/>
    <property type="evidence" value="ECO:0007669"/>
    <property type="project" value="InterPro"/>
</dbReference>
<keyword evidence="1" id="KW-0518">Myosin</keyword>
<comment type="caution">
    <text evidence="1">Lacks conserved residue(s) required for the propagation of feature annotation.</text>
</comment>
<evidence type="ECO:0000313" key="3">
    <source>
        <dbReference type="EMBL" id="CEK60168.1"/>
    </source>
</evidence>
<comment type="similarity">
    <text evidence="1">Belongs to the TRAFAC class myosin-kinesin ATPase superfamily. Myosin family.</text>
</comment>
<evidence type="ECO:0000259" key="2">
    <source>
        <dbReference type="PROSITE" id="PS51456"/>
    </source>
</evidence>
<accession>A0A0B6YVB8</accession>
<feature type="non-terminal residue" evidence="3">
    <location>
        <position position="1"/>
    </location>
</feature>
<feature type="domain" description="Myosin motor" evidence="2">
    <location>
        <begin position="1"/>
        <end position="67"/>
    </location>
</feature>
<evidence type="ECO:0000256" key="1">
    <source>
        <dbReference type="PROSITE-ProRule" id="PRU00782"/>
    </source>
</evidence>
<feature type="non-terminal residue" evidence="3">
    <location>
        <position position="67"/>
    </location>
</feature>
<dbReference type="AlphaFoldDB" id="A0A0B6YVB8"/>
<dbReference type="SUPFAM" id="SSF52540">
    <property type="entry name" value="P-loop containing nucleoside triphosphate hydrolases"/>
    <property type="match status" value="1"/>
</dbReference>
<proteinExistence type="inferred from homology"/>
<sequence>KDNIPPELVSLMGTSDNSFVLNLFTDDEFAQTENSLAPSKIKKKKTVLTKFKSSLDSLISSLGQSDI</sequence>
<dbReference type="Gene3D" id="1.20.58.530">
    <property type="match status" value="1"/>
</dbReference>
<dbReference type="GO" id="GO:0016459">
    <property type="term" value="C:myosin complex"/>
    <property type="evidence" value="ECO:0007669"/>
    <property type="project" value="UniProtKB-KW"/>
</dbReference>